<dbReference type="EMBL" id="JACHXR010000003">
    <property type="protein sequence ID" value="MBB3230625.1"/>
    <property type="molecule type" value="Genomic_DNA"/>
</dbReference>
<reference evidence="1 2" key="1">
    <citation type="submission" date="2020-08" db="EMBL/GenBank/DDBJ databases">
        <title>Genomic Encyclopedia of Type Strains, Phase III (KMG-III): the genomes of soil and plant-associated and newly described type strains.</title>
        <authorList>
            <person name="Whitman W."/>
        </authorList>
    </citation>
    <scope>NUCLEOTIDE SEQUENCE [LARGE SCALE GENOMIC DNA]</scope>
    <source>
        <strain evidence="1 2">CECT 7744</strain>
    </source>
</reference>
<evidence type="ECO:0000313" key="1">
    <source>
        <dbReference type="EMBL" id="MBB3230625.1"/>
    </source>
</evidence>
<comment type="caution">
    <text evidence="1">The sequence shown here is derived from an EMBL/GenBank/DDBJ whole genome shotgun (WGS) entry which is preliminary data.</text>
</comment>
<gene>
    <name evidence="1" type="ORF">FHR97_001474</name>
</gene>
<protein>
    <submittedName>
        <fullName evidence="1">Uncharacterized protein</fullName>
    </submittedName>
</protein>
<dbReference type="RefSeq" id="WP_183383108.1">
    <property type="nucleotide sequence ID" value="NZ_JACHXR010000003.1"/>
</dbReference>
<name>A0A7W5ETT9_9GAMM</name>
<proteinExistence type="predicted"/>
<evidence type="ECO:0000313" key="2">
    <source>
        <dbReference type="Proteomes" id="UP000518892"/>
    </source>
</evidence>
<dbReference type="Proteomes" id="UP000518892">
    <property type="component" value="Unassembled WGS sequence"/>
</dbReference>
<keyword evidence="2" id="KW-1185">Reference proteome</keyword>
<accession>A0A7W5ETT9</accession>
<dbReference type="AlphaFoldDB" id="A0A7W5ETT9"/>
<sequence>MKAIMSIPLRQRFMVSLVGLSMGLAGIGYAGADEAGRGIPASGGFEALQSMDLEAMGQTRGRDGVNVHLERVNVQSVQDMDAITVGSGFNVTNGNMMTGDITFEQGAMGHYSGTGIFNNITGNANAVNNAIGISVYIQNP</sequence>
<organism evidence="1 2">
    <name type="scientific">Halomonas stenophila</name>
    <dbReference type="NCBI Taxonomy" id="795312"/>
    <lineage>
        <taxon>Bacteria</taxon>
        <taxon>Pseudomonadati</taxon>
        <taxon>Pseudomonadota</taxon>
        <taxon>Gammaproteobacteria</taxon>
        <taxon>Oceanospirillales</taxon>
        <taxon>Halomonadaceae</taxon>
        <taxon>Halomonas</taxon>
    </lineage>
</organism>